<name>A0ABW4Z848_9BACT</name>
<keyword evidence="3" id="KW-1185">Reference proteome</keyword>
<gene>
    <name evidence="2" type="ORF">ACFSW8_04550</name>
</gene>
<dbReference type="Pfam" id="PF07995">
    <property type="entry name" value="GSDH"/>
    <property type="match status" value="1"/>
</dbReference>
<feature type="domain" description="Glucose/Sorbosone dehydrogenase" evidence="1">
    <location>
        <begin position="41"/>
        <end position="374"/>
    </location>
</feature>
<reference evidence="3" key="1">
    <citation type="journal article" date="2019" name="Int. J. Syst. Evol. Microbiol.">
        <title>The Global Catalogue of Microorganisms (GCM) 10K type strain sequencing project: providing services to taxonomists for standard genome sequencing and annotation.</title>
        <authorList>
            <consortium name="The Broad Institute Genomics Platform"/>
            <consortium name="The Broad Institute Genome Sequencing Center for Infectious Disease"/>
            <person name="Wu L."/>
            <person name="Ma J."/>
        </authorList>
    </citation>
    <scope>NUCLEOTIDE SEQUENCE [LARGE SCALE GENOMIC DNA]</scope>
    <source>
        <strain evidence="3">CCUG 57942</strain>
    </source>
</reference>
<evidence type="ECO:0000313" key="2">
    <source>
        <dbReference type="EMBL" id="MFD2158160.1"/>
    </source>
</evidence>
<evidence type="ECO:0000313" key="3">
    <source>
        <dbReference type="Proteomes" id="UP001597389"/>
    </source>
</evidence>
<proteinExistence type="predicted"/>
<dbReference type="InterPro" id="IPR011042">
    <property type="entry name" value="6-blade_b-propeller_TolB-like"/>
</dbReference>
<evidence type="ECO:0000259" key="1">
    <source>
        <dbReference type="Pfam" id="PF07995"/>
    </source>
</evidence>
<organism evidence="2 3">
    <name type="scientific">Rubritalea tangerina</name>
    <dbReference type="NCBI Taxonomy" id="430798"/>
    <lineage>
        <taxon>Bacteria</taxon>
        <taxon>Pseudomonadati</taxon>
        <taxon>Verrucomicrobiota</taxon>
        <taxon>Verrucomicrobiia</taxon>
        <taxon>Verrucomicrobiales</taxon>
        <taxon>Rubritaleaceae</taxon>
        <taxon>Rubritalea</taxon>
    </lineage>
</organism>
<sequence length="379" mass="42607">MKPILIALATTTLATQATPRAELLIKHLDKPTYLTAPTNSQDFLYVLEKDGLIRVFDRQSGKLLDSPFLDIQDKITIKMNEQGLLGMAFSPNYKNDKRFYLYYTNNKGDTVVSRYQSKSPTEASRDSEEILLTQKQDYRNHNGGWLDFGPDGMLYIGLGDGGSANDPKHRAQDLNTFLGKLLRIDVSPAKGYKVPNDNPFVKSDKALPEILSYGLRNPWRCSWHEGSLYIGDVGQNAWEEINVTPHKQLFSANFGWPQLEGTHKTKNKPAKTKNPGKLIAPAYEYKHDTKNTGGFSVTGGLVYKGSVTSLKGRYFFADYVKPHIWSASLKRGKLTDLRHHKADFSQNGKAIPQIASFAEDPQGEMYLISHQGKIYQVVE</sequence>
<dbReference type="EMBL" id="JBHUJB010000021">
    <property type="protein sequence ID" value="MFD2158160.1"/>
    <property type="molecule type" value="Genomic_DNA"/>
</dbReference>
<dbReference type="Gene3D" id="2.120.10.30">
    <property type="entry name" value="TolB, C-terminal domain"/>
    <property type="match status" value="1"/>
</dbReference>
<dbReference type="InterPro" id="IPR011041">
    <property type="entry name" value="Quinoprot_gluc/sorb_DH_b-prop"/>
</dbReference>
<dbReference type="SUPFAM" id="SSF50952">
    <property type="entry name" value="Soluble quinoprotein glucose dehydrogenase"/>
    <property type="match status" value="1"/>
</dbReference>
<dbReference type="Proteomes" id="UP001597389">
    <property type="component" value="Unassembled WGS sequence"/>
</dbReference>
<comment type="caution">
    <text evidence="2">The sequence shown here is derived from an EMBL/GenBank/DDBJ whole genome shotgun (WGS) entry which is preliminary data.</text>
</comment>
<dbReference type="PANTHER" id="PTHR19328:SF75">
    <property type="entry name" value="ALDOSE SUGAR DEHYDROGENASE YLII"/>
    <property type="match status" value="1"/>
</dbReference>
<dbReference type="PANTHER" id="PTHR19328">
    <property type="entry name" value="HEDGEHOG-INTERACTING PROTEIN"/>
    <property type="match status" value="1"/>
</dbReference>
<dbReference type="RefSeq" id="WP_377090313.1">
    <property type="nucleotide sequence ID" value="NZ_JBHSJL010000014.1"/>
</dbReference>
<accession>A0ABW4Z848</accession>
<dbReference type="InterPro" id="IPR012938">
    <property type="entry name" value="Glc/Sorbosone_DH"/>
</dbReference>
<protein>
    <submittedName>
        <fullName evidence="2">PQQ-dependent sugar dehydrogenase</fullName>
    </submittedName>
</protein>